<gene>
    <name evidence="2" type="ORF">HanXRQr2_Chr09g0365821</name>
</gene>
<keyword evidence="1" id="KW-0472">Membrane</keyword>
<dbReference type="EMBL" id="MNCJ02000324">
    <property type="protein sequence ID" value="KAF5789008.1"/>
    <property type="molecule type" value="Genomic_DNA"/>
</dbReference>
<dbReference type="Gramene" id="mRNA:HanXRQr2_Chr09g0365821">
    <property type="protein sequence ID" value="CDS:HanXRQr2_Chr09g0365821.1"/>
    <property type="gene ID" value="HanXRQr2_Chr09g0365821"/>
</dbReference>
<dbReference type="Proteomes" id="UP000215914">
    <property type="component" value="Unassembled WGS sequence"/>
</dbReference>
<evidence type="ECO:0000313" key="2">
    <source>
        <dbReference type="EMBL" id="KAF5789008.1"/>
    </source>
</evidence>
<evidence type="ECO:0000313" key="3">
    <source>
        <dbReference type="Proteomes" id="UP000215914"/>
    </source>
</evidence>
<reference evidence="2" key="2">
    <citation type="submission" date="2020-06" db="EMBL/GenBank/DDBJ databases">
        <title>Helianthus annuus Genome sequencing and assembly Release 2.</title>
        <authorList>
            <person name="Gouzy J."/>
            <person name="Langlade N."/>
            <person name="Munos S."/>
        </authorList>
    </citation>
    <scope>NUCLEOTIDE SEQUENCE</scope>
    <source>
        <tissue evidence="2">Leaves</tissue>
    </source>
</reference>
<keyword evidence="3" id="KW-1185">Reference proteome</keyword>
<evidence type="ECO:0000256" key="1">
    <source>
        <dbReference type="SAM" id="Phobius"/>
    </source>
</evidence>
<protein>
    <submittedName>
        <fullName evidence="2">Uncharacterized protein</fullName>
    </submittedName>
</protein>
<keyword evidence="1" id="KW-1133">Transmembrane helix</keyword>
<name>A0A9K3N794_HELAN</name>
<proteinExistence type="predicted"/>
<reference evidence="2" key="1">
    <citation type="journal article" date="2017" name="Nature">
        <title>The sunflower genome provides insights into oil metabolism, flowering and Asterid evolution.</title>
        <authorList>
            <person name="Badouin H."/>
            <person name="Gouzy J."/>
            <person name="Grassa C.J."/>
            <person name="Murat F."/>
            <person name="Staton S.E."/>
            <person name="Cottret L."/>
            <person name="Lelandais-Briere C."/>
            <person name="Owens G.L."/>
            <person name="Carrere S."/>
            <person name="Mayjonade B."/>
            <person name="Legrand L."/>
            <person name="Gill N."/>
            <person name="Kane N.C."/>
            <person name="Bowers J.E."/>
            <person name="Hubner S."/>
            <person name="Bellec A."/>
            <person name="Berard A."/>
            <person name="Berges H."/>
            <person name="Blanchet N."/>
            <person name="Boniface M.C."/>
            <person name="Brunel D."/>
            <person name="Catrice O."/>
            <person name="Chaidir N."/>
            <person name="Claudel C."/>
            <person name="Donnadieu C."/>
            <person name="Faraut T."/>
            <person name="Fievet G."/>
            <person name="Helmstetter N."/>
            <person name="King M."/>
            <person name="Knapp S.J."/>
            <person name="Lai Z."/>
            <person name="Le Paslier M.C."/>
            <person name="Lippi Y."/>
            <person name="Lorenzon L."/>
            <person name="Mandel J.R."/>
            <person name="Marage G."/>
            <person name="Marchand G."/>
            <person name="Marquand E."/>
            <person name="Bret-Mestries E."/>
            <person name="Morien E."/>
            <person name="Nambeesan S."/>
            <person name="Nguyen T."/>
            <person name="Pegot-Espagnet P."/>
            <person name="Pouilly N."/>
            <person name="Raftis F."/>
            <person name="Sallet E."/>
            <person name="Schiex T."/>
            <person name="Thomas J."/>
            <person name="Vandecasteele C."/>
            <person name="Vares D."/>
            <person name="Vear F."/>
            <person name="Vautrin S."/>
            <person name="Crespi M."/>
            <person name="Mangin B."/>
            <person name="Burke J.M."/>
            <person name="Salse J."/>
            <person name="Munos S."/>
            <person name="Vincourt P."/>
            <person name="Rieseberg L.H."/>
            <person name="Langlade N.B."/>
        </authorList>
    </citation>
    <scope>NUCLEOTIDE SEQUENCE</scope>
    <source>
        <tissue evidence="2">Leaves</tissue>
    </source>
</reference>
<accession>A0A9K3N794</accession>
<organism evidence="2 3">
    <name type="scientific">Helianthus annuus</name>
    <name type="common">Common sunflower</name>
    <dbReference type="NCBI Taxonomy" id="4232"/>
    <lineage>
        <taxon>Eukaryota</taxon>
        <taxon>Viridiplantae</taxon>
        <taxon>Streptophyta</taxon>
        <taxon>Embryophyta</taxon>
        <taxon>Tracheophyta</taxon>
        <taxon>Spermatophyta</taxon>
        <taxon>Magnoliopsida</taxon>
        <taxon>eudicotyledons</taxon>
        <taxon>Gunneridae</taxon>
        <taxon>Pentapetalae</taxon>
        <taxon>asterids</taxon>
        <taxon>campanulids</taxon>
        <taxon>Asterales</taxon>
        <taxon>Asteraceae</taxon>
        <taxon>Asteroideae</taxon>
        <taxon>Heliantheae alliance</taxon>
        <taxon>Heliantheae</taxon>
        <taxon>Helianthus</taxon>
    </lineage>
</organism>
<feature type="transmembrane region" description="Helical" evidence="1">
    <location>
        <begin position="16"/>
        <end position="39"/>
    </location>
</feature>
<dbReference type="AlphaFoldDB" id="A0A9K3N794"/>
<sequence length="71" mass="7912">MSTRAFHNNATISCTFEGLCVTILILSFDMIFSLSFVIVDPLNENTRKTQLFITSFESTTTSSLSRLSVGR</sequence>
<keyword evidence="1" id="KW-0812">Transmembrane</keyword>
<comment type="caution">
    <text evidence="2">The sequence shown here is derived from an EMBL/GenBank/DDBJ whole genome shotgun (WGS) entry which is preliminary data.</text>
</comment>